<organism evidence="1 2">
    <name type="scientific">Vibrio splendidus</name>
    <dbReference type="NCBI Taxonomy" id="29497"/>
    <lineage>
        <taxon>Bacteria</taxon>
        <taxon>Pseudomonadati</taxon>
        <taxon>Pseudomonadota</taxon>
        <taxon>Gammaproteobacteria</taxon>
        <taxon>Vibrionales</taxon>
        <taxon>Vibrionaceae</taxon>
        <taxon>Vibrio</taxon>
    </lineage>
</organism>
<comment type="caution">
    <text evidence="1">The sequence shown here is derived from an EMBL/GenBank/DDBJ whole genome shotgun (WGS) entry which is preliminary data.</text>
</comment>
<gene>
    <name evidence="1" type="ORF">BCV19_11205</name>
</gene>
<evidence type="ECO:0000313" key="2">
    <source>
        <dbReference type="Proteomes" id="UP000235405"/>
    </source>
</evidence>
<dbReference type="AlphaFoldDB" id="A0A2N7CD55"/>
<proteinExistence type="predicted"/>
<sequence>MDNLIRYKYLVIYDRSRKIIYGERIEWLCGKFDKLDDVDFTVGLKSGYRARIITSSEIIESIEDRAIKIDKLNFNYTYSSDDFITQCNEEELFTPLIDRCSNIKSYLDDDISYENIESFTGDNKELIQEIENRFSIDFNKKPELYGTFTLYNPTRIIVDSYFLDSKEKKPIDICVTFHDEFNKYDGSLYKINQYIADELVHTTTGSINEKSVTPSSEQDFDELEVVIEREGEVIFHSKYGFIRSISINANFVSGSVLQPNGTKVDKVSRYSFDIGKDDV</sequence>
<reference evidence="2" key="1">
    <citation type="submission" date="2016-07" db="EMBL/GenBank/DDBJ databases">
        <title>Nontailed viruses are major unrecognized killers of bacteria in the ocean.</title>
        <authorList>
            <person name="Kauffman K."/>
            <person name="Hussain F."/>
            <person name="Yang J."/>
            <person name="Arevalo P."/>
            <person name="Brown J."/>
            <person name="Cutler M."/>
            <person name="Kelly L."/>
            <person name="Polz M.F."/>
        </authorList>
    </citation>
    <scope>NUCLEOTIDE SEQUENCE [LARGE SCALE GENOMIC DNA]</scope>
    <source>
        <strain evidence="2">10N.286.54.F3</strain>
    </source>
</reference>
<dbReference type="EMBL" id="MCSW01000179">
    <property type="protein sequence ID" value="PMF20326.1"/>
    <property type="molecule type" value="Genomic_DNA"/>
</dbReference>
<dbReference type="Proteomes" id="UP000235405">
    <property type="component" value="Unassembled WGS sequence"/>
</dbReference>
<accession>A0A2N7CD55</accession>
<protein>
    <submittedName>
        <fullName evidence="1">Uncharacterized protein</fullName>
    </submittedName>
</protein>
<evidence type="ECO:0000313" key="1">
    <source>
        <dbReference type="EMBL" id="PMF20326.1"/>
    </source>
</evidence>
<name>A0A2N7CD55_VIBSP</name>
<dbReference type="RefSeq" id="WP_102482683.1">
    <property type="nucleotide sequence ID" value="NZ_MCSW01000179.1"/>
</dbReference>